<feature type="signal peptide" evidence="1">
    <location>
        <begin position="1"/>
        <end position="18"/>
    </location>
</feature>
<dbReference type="AlphaFoldDB" id="A0A9P6E5E6"/>
<dbReference type="SUPFAM" id="SSF49777">
    <property type="entry name" value="PEBP-like"/>
    <property type="match status" value="1"/>
</dbReference>
<dbReference type="Pfam" id="PF01161">
    <property type="entry name" value="PBP"/>
    <property type="match status" value="1"/>
</dbReference>
<dbReference type="InterPro" id="IPR036610">
    <property type="entry name" value="PEBP-like_sf"/>
</dbReference>
<keyword evidence="1" id="KW-0732">Signal</keyword>
<evidence type="ECO:0000313" key="3">
    <source>
        <dbReference type="Proteomes" id="UP000807306"/>
    </source>
</evidence>
<dbReference type="InterPro" id="IPR035810">
    <property type="entry name" value="PEBP_euk"/>
</dbReference>
<evidence type="ECO:0000256" key="1">
    <source>
        <dbReference type="SAM" id="SignalP"/>
    </source>
</evidence>
<dbReference type="EMBL" id="MU157936">
    <property type="protein sequence ID" value="KAF9522744.1"/>
    <property type="molecule type" value="Genomic_DNA"/>
</dbReference>
<dbReference type="CDD" id="cd00866">
    <property type="entry name" value="PEBP_euk"/>
    <property type="match status" value="1"/>
</dbReference>
<dbReference type="OrthoDB" id="2506647at2759"/>
<gene>
    <name evidence="2" type="ORF">CPB83DRAFT_916856</name>
</gene>
<accession>A0A9P6E5E6</accession>
<name>A0A9P6E5E6_9AGAR</name>
<protein>
    <submittedName>
        <fullName evidence="2">Phosphatidylethanolamine-binding protein</fullName>
    </submittedName>
</protein>
<dbReference type="PANTHER" id="PTHR11362:SF82">
    <property type="entry name" value="PHOSPHATIDYLETHANOLAMINE-BINDING PROTEIN 4"/>
    <property type="match status" value="1"/>
</dbReference>
<evidence type="ECO:0000313" key="2">
    <source>
        <dbReference type="EMBL" id="KAF9522744.1"/>
    </source>
</evidence>
<dbReference type="PANTHER" id="PTHR11362">
    <property type="entry name" value="PHOSPHATIDYLETHANOLAMINE-BINDING PROTEIN"/>
    <property type="match status" value="1"/>
</dbReference>
<proteinExistence type="predicted"/>
<dbReference type="InterPro" id="IPR008914">
    <property type="entry name" value="PEBP"/>
</dbReference>
<sequence>MIALKAFVSLAFFTLANAQDADLGVVKKTFEDAKIPQSLAITFDPCALLEVIFQTDVTKAPIQVVAGVTLQKNDTNTRPTFSVATPENKGVKADDLGPFVLSMVDPDAPTPQNPTVAQIRHFLAGNFYIESEGANSQLVNKTPAISDWRAPNPTQGKDAHRYVFLLYKQPSGFESQTLVNSTTPISTFNISQFAEATGLGQPIAGTFILVAPPVPPA</sequence>
<comment type="caution">
    <text evidence="2">The sequence shown here is derived from an EMBL/GenBank/DDBJ whole genome shotgun (WGS) entry which is preliminary data.</text>
</comment>
<dbReference type="Proteomes" id="UP000807306">
    <property type="component" value="Unassembled WGS sequence"/>
</dbReference>
<dbReference type="Gene3D" id="3.90.280.10">
    <property type="entry name" value="PEBP-like"/>
    <property type="match status" value="1"/>
</dbReference>
<feature type="chain" id="PRO_5040317464" evidence="1">
    <location>
        <begin position="19"/>
        <end position="217"/>
    </location>
</feature>
<keyword evidence="3" id="KW-1185">Reference proteome</keyword>
<organism evidence="2 3">
    <name type="scientific">Crepidotus variabilis</name>
    <dbReference type="NCBI Taxonomy" id="179855"/>
    <lineage>
        <taxon>Eukaryota</taxon>
        <taxon>Fungi</taxon>
        <taxon>Dikarya</taxon>
        <taxon>Basidiomycota</taxon>
        <taxon>Agaricomycotina</taxon>
        <taxon>Agaricomycetes</taxon>
        <taxon>Agaricomycetidae</taxon>
        <taxon>Agaricales</taxon>
        <taxon>Agaricineae</taxon>
        <taxon>Crepidotaceae</taxon>
        <taxon>Crepidotus</taxon>
    </lineage>
</organism>
<reference evidence="2" key="1">
    <citation type="submission" date="2020-11" db="EMBL/GenBank/DDBJ databases">
        <authorList>
            <consortium name="DOE Joint Genome Institute"/>
            <person name="Ahrendt S."/>
            <person name="Riley R."/>
            <person name="Andreopoulos W."/>
            <person name="Labutti K."/>
            <person name="Pangilinan J."/>
            <person name="Ruiz-Duenas F.J."/>
            <person name="Barrasa J.M."/>
            <person name="Sanchez-Garcia M."/>
            <person name="Camarero S."/>
            <person name="Miyauchi S."/>
            <person name="Serrano A."/>
            <person name="Linde D."/>
            <person name="Babiker R."/>
            <person name="Drula E."/>
            <person name="Ayuso-Fernandez I."/>
            <person name="Pacheco R."/>
            <person name="Padilla G."/>
            <person name="Ferreira P."/>
            <person name="Barriuso J."/>
            <person name="Kellner H."/>
            <person name="Castanera R."/>
            <person name="Alfaro M."/>
            <person name="Ramirez L."/>
            <person name="Pisabarro A.G."/>
            <person name="Kuo A."/>
            <person name="Tritt A."/>
            <person name="Lipzen A."/>
            <person name="He G."/>
            <person name="Yan M."/>
            <person name="Ng V."/>
            <person name="Cullen D."/>
            <person name="Martin F."/>
            <person name="Rosso M.-N."/>
            <person name="Henrissat B."/>
            <person name="Hibbett D."/>
            <person name="Martinez A.T."/>
            <person name="Grigoriev I.V."/>
        </authorList>
    </citation>
    <scope>NUCLEOTIDE SEQUENCE</scope>
    <source>
        <strain evidence="2">CBS 506.95</strain>
    </source>
</reference>